<dbReference type="EMBL" id="CP027668">
    <property type="protein sequence ID" value="AVO44171.1"/>
    <property type="molecule type" value="Genomic_DNA"/>
</dbReference>
<dbReference type="Gene3D" id="3.90.226.10">
    <property type="entry name" value="2-enoyl-CoA Hydratase, Chain A, domain 1"/>
    <property type="match status" value="1"/>
</dbReference>
<gene>
    <name evidence="3" type="ORF">C6569_03320</name>
</gene>
<evidence type="ECO:0000313" key="3">
    <source>
        <dbReference type="EMBL" id="AVO44171.1"/>
    </source>
</evidence>
<dbReference type="PANTHER" id="PTHR43459">
    <property type="entry name" value="ENOYL-COA HYDRATASE"/>
    <property type="match status" value="1"/>
</dbReference>
<dbReference type="PROSITE" id="PS00166">
    <property type="entry name" value="ENOYL_COA_HYDRATASE"/>
    <property type="match status" value="1"/>
</dbReference>
<dbReference type="Gene3D" id="1.10.12.10">
    <property type="entry name" value="Lyase 2-enoyl-coa Hydratase, Chain A, domain 2"/>
    <property type="match status" value="1"/>
</dbReference>
<evidence type="ECO:0000313" key="4">
    <source>
        <dbReference type="Proteomes" id="UP000237889"/>
    </source>
</evidence>
<protein>
    <submittedName>
        <fullName evidence="3">Enoyl-CoA hydratase</fullName>
    </submittedName>
</protein>
<comment type="similarity">
    <text evidence="1 2">Belongs to the enoyl-CoA hydratase/isomerase family.</text>
</comment>
<sequence>MVEQDVGRTEVRREQDGRVLRLVLDGPKTRNAIGPEVYEAVQAAVVTAGTDTSIGAIVVTGAGGFFTSGGNVRALEASARGTLAEATVKTDRLNAMIRTIVECPKPVIAAVEGGAAGAGFSLVLACDLIVAGEGASFAAAYVRVGLSPDGGITHFLGTALPRQLVMDMCLTGQPVAAPRLAAAGIVNACVPDGEALARAMDLATRLAAGPPRAIATIKRLVNMAGRTDLAGQMDEEARAINLARFGAEAAEGLQAFLARRAPDFNPPGKA</sequence>
<dbReference type="InterPro" id="IPR014748">
    <property type="entry name" value="Enoyl-CoA_hydra_C"/>
</dbReference>
<dbReference type="InterPro" id="IPR018376">
    <property type="entry name" value="Enoyl-CoA_hyd/isom_CS"/>
</dbReference>
<dbReference type="GO" id="GO:0003824">
    <property type="term" value="F:catalytic activity"/>
    <property type="evidence" value="ECO:0007669"/>
    <property type="project" value="InterPro"/>
</dbReference>
<evidence type="ECO:0000256" key="1">
    <source>
        <dbReference type="ARBA" id="ARBA00005254"/>
    </source>
</evidence>
<dbReference type="InterPro" id="IPR029045">
    <property type="entry name" value="ClpP/crotonase-like_dom_sf"/>
</dbReference>
<dbReference type="Pfam" id="PF00378">
    <property type="entry name" value="ECH_1"/>
    <property type="match status" value="1"/>
</dbReference>
<dbReference type="KEGG" id="phr:C6569_03320"/>
<name>A0A2S0N8B1_9HYPH</name>
<dbReference type="OrthoDB" id="9775794at2"/>
<proteinExistence type="inferred from homology"/>
<dbReference type="InterPro" id="IPR001753">
    <property type="entry name" value="Enoyl-CoA_hydra/iso"/>
</dbReference>
<dbReference type="CDD" id="cd06558">
    <property type="entry name" value="crotonase-like"/>
    <property type="match status" value="1"/>
</dbReference>
<dbReference type="Proteomes" id="UP000237889">
    <property type="component" value="Chromosome"/>
</dbReference>
<dbReference type="NCBIfam" id="NF046063">
    <property type="entry name" value="oxepin_alt"/>
    <property type="match status" value="1"/>
</dbReference>
<accession>A0A2S0N8B1</accession>
<dbReference type="RefSeq" id="WP_106747501.1">
    <property type="nucleotide sequence ID" value="NZ_CP027668.1"/>
</dbReference>
<evidence type="ECO:0000256" key="2">
    <source>
        <dbReference type="RuleBase" id="RU003707"/>
    </source>
</evidence>
<keyword evidence="4" id="KW-1185">Reference proteome</keyword>
<dbReference type="AlphaFoldDB" id="A0A2S0N8B1"/>
<reference evidence="3 4" key="1">
    <citation type="submission" date="2018-03" db="EMBL/GenBank/DDBJ databases">
        <title>Genome sequencing of Phreatobacter sp.</title>
        <authorList>
            <person name="Kim S.-J."/>
            <person name="Heo J."/>
            <person name="Kwon S.-W."/>
        </authorList>
    </citation>
    <scope>NUCLEOTIDE SEQUENCE [LARGE SCALE GENOMIC DNA]</scope>
    <source>
        <strain evidence="3 4">S-12</strain>
    </source>
</reference>
<organism evidence="3 4">
    <name type="scientific">Phreatobacter cathodiphilus</name>
    <dbReference type="NCBI Taxonomy" id="1868589"/>
    <lineage>
        <taxon>Bacteria</taxon>
        <taxon>Pseudomonadati</taxon>
        <taxon>Pseudomonadota</taxon>
        <taxon>Alphaproteobacteria</taxon>
        <taxon>Hyphomicrobiales</taxon>
        <taxon>Phreatobacteraceae</taxon>
        <taxon>Phreatobacter</taxon>
    </lineage>
</organism>
<dbReference type="PANTHER" id="PTHR43459:SF1">
    <property type="entry name" value="EG:BACN32G11.4 PROTEIN"/>
    <property type="match status" value="1"/>
</dbReference>
<dbReference type="SUPFAM" id="SSF52096">
    <property type="entry name" value="ClpP/crotonase"/>
    <property type="match status" value="1"/>
</dbReference>
<dbReference type="NCBIfam" id="NF005700">
    <property type="entry name" value="PRK07511.1"/>
    <property type="match status" value="1"/>
</dbReference>